<evidence type="ECO:0000256" key="11">
    <source>
        <dbReference type="ARBA" id="ARBA00023221"/>
    </source>
</evidence>
<dbReference type="GO" id="GO:0004769">
    <property type="term" value="F:steroid Delta-isomerase activity"/>
    <property type="evidence" value="ECO:0007669"/>
    <property type="project" value="TreeGrafter"/>
</dbReference>
<dbReference type="Pfam" id="PF05241">
    <property type="entry name" value="EBP"/>
    <property type="match status" value="1"/>
</dbReference>
<evidence type="ECO:0000256" key="13">
    <source>
        <dbReference type="PROSITE-ProRule" id="PRU01087"/>
    </source>
</evidence>
<comment type="caution">
    <text evidence="16">The sequence shown here is derived from an EMBL/GenBank/DDBJ whole genome shotgun (WGS) entry which is preliminary data.</text>
</comment>
<dbReference type="GO" id="GO:0016020">
    <property type="term" value="C:membrane"/>
    <property type="evidence" value="ECO:0007669"/>
    <property type="project" value="UniProtKB-SubCell"/>
</dbReference>
<reference evidence="16" key="1">
    <citation type="submission" date="2022-07" db="EMBL/GenBank/DDBJ databases">
        <title>Phylogenomic reconstructions and comparative analyses of Kickxellomycotina fungi.</title>
        <authorList>
            <person name="Reynolds N.K."/>
            <person name="Stajich J.E."/>
            <person name="Barry K."/>
            <person name="Grigoriev I.V."/>
            <person name="Crous P."/>
            <person name="Smith M.E."/>
        </authorList>
    </citation>
    <scope>NUCLEOTIDE SEQUENCE</scope>
    <source>
        <strain evidence="16">CBS 109367</strain>
    </source>
</reference>
<dbReference type="GO" id="GO:0000247">
    <property type="term" value="F:C-8 sterol isomerase activity"/>
    <property type="evidence" value="ECO:0007669"/>
    <property type="project" value="TreeGrafter"/>
</dbReference>
<evidence type="ECO:0000256" key="14">
    <source>
        <dbReference type="SAM" id="Phobius"/>
    </source>
</evidence>
<evidence type="ECO:0000256" key="8">
    <source>
        <dbReference type="ARBA" id="ARBA00023098"/>
    </source>
</evidence>
<keyword evidence="4 13" id="KW-0812">Transmembrane</keyword>
<keyword evidence="7" id="KW-0756">Sterol biosynthesis</keyword>
<dbReference type="GO" id="GO:0047750">
    <property type="term" value="F:cholestenol delta-isomerase activity"/>
    <property type="evidence" value="ECO:0007669"/>
    <property type="project" value="InterPro"/>
</dbReference>
<evidence type="ECO:0000256" key="10">
    <source>
        <dbReference type="ARBA" id="ARBA00023166"/>
    </source>
</evidence>
<feature type="domain" description="EXPERA" evidence="15">
    <location>
        <begin position="61"/>
        <end position="204"/>
    </location>
</feature>
<dbReference type="AlphaFoldDB" id="A0A9W8GF45"/>
<feature type="transmembrane region" description="Helical" evidence="14">
    <location>
        <begin position="153"/>
        <end position="173"/>
    </location>
</feature>
<evidence type="ECO:0000256" key="7">
    <source>
        <dbReference type="ARBA" id="ARBA00023011"/>
    </source>
</evidence>
<comment type="similarity">
    <text evidence="2">Belongs to the EBP family.</text>
</comment>
<keyword evidence="9 13" id="KW-0472">Membrane</keyword>
<feature type="transmembrane region" description="Helical" evidence="14">
    <location>
        <begin position="64"/>
        <end position="85"/>
    </location>
</feature>
<evidence type="ECO:0000256" key="4">
    <source>
        <dbReference type="ARBA" id="ARBA00022692"/>
    </source>
</evidence>
<accession>A0A9W8GF45</accession>
<keyword evidence="17" id="KW-1185">Reference proteome</keyword>
<evidence type="ECO:0000313" key="17">
    <source>
        <dbReference type="Proteomes" id="UP001151516"/>
    </source>
</evidence>
<dbReference type="GO" id="GO:0016126">
    <property type="term" value="P:sterol biosynthetic process"/>
    <property type="evidence" value="ECO:0007669"/>
    <property type="project" value="UniProtKB-KW"/>
</dbReference>
<evidence type="ECO:0000256" key="1">
    <source>
        <dbReference type="ARBA" id="ARBA00004141"/>
    </source>
</evidence>
<feature type="transmembrane region" description="Helical" evidence="14">
    <location>
        <begin position="117"/>
        <end position="141"/>
    </location>
</feature>
<comment type="subcellular location">
    <subcellularLocation>
        <location evidence="1">Membrane</location>
        <topology evidence="1">Multi-pass membrane protein</topology>
    </subcellularLocation>
</comment>
<dbReference type="InterPro" id="IPR033118">
    <property type="entry name" value="EXPERA"/>
</dbReference>
<name>A0A9W8GF45_9FUNG</name>
<dbReference type="OrthoDB" id="58557at2759"/>
<keyword evidence="8" id="KW-0443">Lipid metabolism</keyword>
<keyword evidence="3" id="KW-0444">Lipid biosynthesis</keyword>
<keyword evidence="12" id="KW-0413">Isomerase</keyword>
<proteinExistence type="inferred from homology"/>
<feature type="transmembrane region" description="Helical" evidence="14">
    <location>
        <begin position="27"/>
        <end position="48"/>
    </location>
</feature>
<evidence type="ECO:0000256" key="6">
    <source>
        <dbReference type="ARBA" id="ARBA00022989"/>
    </source>
</evidence>
<evidence type="ECO:0000256" key="12">
    <source>
        <dbReference type="ARBA" id="ARBA00023235"/>
    </source>
</evidence>
<sequence length="224" mass="24648">MSVATQHPYYPQSLELSGYAPPTQSPLTLVSVMGGALGAILACTYVAFASRRIRGRALRRPDRLAAMWFVLCAALHCVYELYYLLHFRTLVAAQDILASTWKEYAKSDSRYLAQVPLVFALETITVTVTGPLCVAAAWGIWTQSLGVRHIAQLCASVLHLYSVALYFGTEMAAPESSCRPEALYYYGYFMAMNAPWVVVPLVLVVQSLGTITRAMGVAKKIKVL</sequence>
<dbReference type="Proteomes" id="UP001151516">
    <property type="component" value="Unassembled WGS sequence"/>
</dbReference>
<evidence type="ECO:0000256" key="5">
    <source>
        <dbReference type="ARBA" id="ARBA00022955"/>
    </source>
</evidence>
<organism evidence="16 17">
    <name type="scientific">Coemansia spiralis</name>
    <dbReference type="NCBI Taxonomy" id="417178"/>
    <lineage>
        <taxon>Eukaryota</taxon>
        <taxon>Fungi</taxon>
        <taxon>Fungi incertae sedis</taxon>
        <taxon>Zoopagomycota</taxon>
        <taxon>Kickxellomycotina</taxon>
        <taxon>Kickxellomycetes</taxon>
        <taxon>Kickxellales</taxon>
        <taxon>Kickxellaceae</taxon>
        <taxon>Coemansia</taxon>
    </lineage>
</organism>
<dbReference type="PROSITE" id="PS51751">
    <property type="entry name" value="EXPERA"/>
    <property type="match status" value="1"/>
</dbReference>
<keyword evidence="6 13" id="KW-1133">Transmembrane helix</keyword>
<keyword evidence="10" id="KW-1207">Sterol metabolism</keyword>
<evidence type="ECO:0000256" key="3">
    <source>
        <dbReference type="ARBA" id="ARBA00022516"/>
    </source>
</evidence>
<evidence type="ECO:0000313" key="16">
    <source>
        <dbReference type="EMBL" id="KAJ2686858.1"/>
    </source>
</evidence>
<keyword evidence="11" id="KW-0753">Steroid metabolism</keyword>
<dbReference type="EMBL" id="JANBTX010000092">
    <property type="protein sequence ID" value="KAJ2686858.1"/>
    <property type="molecule type" value="Genomic_DNA"/>
</dbReference>
<keyword evidence="5" id="KW-0752">Steroid biosynthesis</keyword>
<evidence type="ECO:0000256" key="2">
    <source>
        <dbReference type="ARBA" id="ARBA00008337"/>
    </source>
</evidence>
<evidence type="ECO:0000256" key="9">
    <source>
        <dbReference type="ARBA" id="ARBA00023136"/>
    </source>
</evidence>
<evidence type="ECO:0000259" key="15">
    <source>
        <dbReference type="PROSITE" id="PS51751"/>
    </source>
</evidence>
<gene>
    <name evidence="16" type="ORF">IWW39_003350</name>
</gene>
<dbReference type="PANTHER" id="PTHR14207:SF0">
    <property type="entry name" value="3-BETA-HYDROXYSTEROID-DELTA(8),DELTA(7)-ISOMERASE"/>
    <property type="match status" value="1"/>
</dbReference>
<dbReference type="InterPro" id="IPR007905">
    <property type="entry name" value="EBP"/>
</dbReference>
<protein>
    <recommendedName>
        <fullName evidence="15">EXPERA domain-containing protein</fullName>
    </recommendedName>
</protein>
<dbReference type="GO" id="GO:0005783">
    <property type="term" value="C:endoplasmic reticulum"/>
    <property type="evidence" value="ECO:0007669"/>
    <property type="project" value="TreeGrafter"/>
</dbReference>
<feature type="transmembrane region" description="Helical" evidence="14">
    <location>
        <begin position="185"/>
        <end position="205"/>
    </location>
</feature>
<dbReference type="PANTHER" id="PTHR14207">
    <property type="entry name" value="STEROL ISOMERASE"/>
    <property type="match status" value="1"/>
</dbReference>